<evidence type="ECO:0000256" key="1">
    <source>
        <dbReference type="SAM" id="MobiDB-lite"/>
    </source>
</evidence>
<comment type="caution">
    <text evidence="2">The sequence shown here is derived from an EMBL/GenBank/DDBJ whole genome shotgun (WGS) entry which is preliminary data.</text>
</comment>
<accession>A0A3L8DWS3</accession>
<reference evidence="2 3" key="1">
    <citation type="journal article" date="2018" name="Genome Res.">
        <title>The genomic architecture and molecular evolution of ant odorant receptors.</title>
        <authorList>
            <person name="McKenzie S.K."/>
            <person name="Kronauer D.J.C."/>
        </authorList>
    </citation>
    <scope>NUCLEOTIDE SEQUENCE [LARGE SCALE GENOMIC DNA]</scope>
    <source>
        <strain evidence="2">Clonal line C1</strain>
    </source>
</reference>
<organism evidence="2 3">
    <name type="scientific">Ooceraea biroi</name>
    <name type="common">Clonal raider ant</name>
    <name type="synonym">Cerapachys biroi</name>
    <dbReference type="NCBI Taxonomy" id="2015173"/>
    <lineage>
        <taxon>Eukaryota</taxon>
        <taxon>Metazoa</taxon>
        <taxon>Ecdysozoa</taxon>
        <taxon>Arthropoda</taxon>
        <taxon>Hexapoda</taxon>
        <taxon>Insecta</taxon>
        <taxon>Pterygota</taxon>
        <taxon>Neoptera</taxon>
        <taxon>Endopterygota</taxon>
        <taxon>Hymenoptera</taxon>
        <taxon>Apocrita</taxon>
        <taxon>Aculeata</taxon>
        <taxon>Formicoidea</taxon>
        <taxon>Formicidae</taxon>
        <taxon>Dorylinae</taxon>
        <taxon>Ooceraea</taxon>
    </lineage>
</organism>
<gene>
    <name evidence="2" type="ORF">DMN91_002916</name>
</gene>
<proteinExistence type="predicted"/>
<protein>
    <submittedName>
        <fullName evidence="2">Uncharacterized protein</fullName>
    </submittedName>
</protein>
<feature type="non-terminal residue" evidence="2">
    <location>
        <position position="1"/>
    </location>
</feature>
<feature type="region of interest" description="Disordered" evidence="1">
    <location>
        <begin position="98"/>
        <end position="153"/>
    </location>
</feature>
<evidence type="ECO:0000313" key="3">
    <source>
        <dbReference type="Proteomes" id="UP000279307"/>
    </source>
</evidence>
<sequence>LPRKTIAVCNSGGLPSAGVSACAPLFLRKQASPGFRSVWKPWTLNSANMGIRKLTEPVKRECQARDNRSRGAEWFPELSSDRRARYRDSAAVVSREAMLALNPSSQHHRSRPAVTNRGVSSKRSRSAPRRNGRGREERRRRRTRCATVQSRRE</sequence>
<dbReference type="AlphaFoldDB" id="A0A3L8DWS3"/>
<feature type="compositionally biased region" description="Basic residues" evidence="1">
    <location>
        <begin position="120"/>
        <end position="144"/>
    </location>
</feature>
<dbReference type="EMBL" id="QOIP01000003">
    <property type="protein sequence ID" value="RLU24826.1"/>
    <property type="molecule type" value="Genomic_DNA"/>
</dbReference>
<evidence type="ECO:0000313" key="2">
    <source>
        <dbReference type="EMBL" id="RLU24826.1"/>
    </source>
</evidence>
<dbReference type="Proteomes" id="UP000279307">
    <property type="component" value="Chromosome 3"/>
</dbReference>
<name>A0A3L8DWS3_OOCBI</name>